<keyword evidence="2" id="KW-1133">Transmembrane helix</keyword>
<reference evidence="3 4" key="1">
    <citation type="journal article" date="2019" name="Int. J. Syst. Evol. Microbiol.">
        <title>The Global Catalogue of Microorganisms (GCM) 10K type strain sequencing project: providing services to taxonomists for standard genome sequencing and annotation.</title>
        <authorList>
            <consortium name="The Broad Institute Genomics Platform"/>
            <consortium name="The Broad Institute Genome Sequencing Center for Infectious Disease"/>
            <person name="Wu L."/>
            <person name="Ma J."/>
        </authorList>
    </citation>
    <scope>NUCLEOTIDE SEQUENCE [LARGE SCALE GENOMIC DNA]</scope>
    <source>
        <strain evidence="3 4">JCM 15933</strain>
    </source>
</reference>
<organism evidence="3 4">
    <name type="scientific">Dactylosporangium maewongense</name>
    <dbReference type="NCBI Taxonomy" id="634393"/>
    <lineage>
        <taxon>Bacteria</taxon>
        <taxon>Bacillati</taxon>
        <taxon>Actinomycetota</taxon>
        <taxon>Actinomycetes</taxon>
        <taxon>Micromonosporales</taxon>
        <taxon>Micromonosporaceae</taxon>
        <taxon>Dactylosporangium</taxon>
    </lineage>
</organism>
<evidence type="ECO:0000313" key="4">
    <source>
        <dbReference type="Proteomes" id="UP001501470"/>
    </source>
</evidence>
<keyword evidence="2" id="KW-0472">Membrane</keyword>
<evidence type="ECO:0000256" key="2">
    <source>
        <dbReference type="SAM" id="Phobius"/>
    </source>
</evidence>
<comment type="caution">
    <text evidence="3">The sequence shown here is derived from an EMBL/GenBank/DDBJ whole genome shotgun (WGS) entry which is preliminary data.</text>
</comment>
<feature type="transmembrane region" description="Helical" evidence="2">
    <location>
        <begin position="63"/>
        <end position="84"/>
    </location>
</feature>
<accession>A0ABN2D2U5</accession>
<evidence type="ECO:0000313" key="3">
    <source>
        <dbReference type="EMBL" id="GAA1569329.1"/>
    </source>
</evidence>
<dbReference type="EMBL" id="BAAAQD010000042">
    <property type="protein sequence ID" value="GAA1569329.1"/>
    <property type="molecule type" value="Genomic_DNA"/>
</dbReference>
<dbReference type="Proteomes" id="UP001501470">
    <property type="component" value="Unassembled WGS sequence"/>
</dbReference>
<evidence type="ECO:0000256" key="1">
    <source>
        <dbReference type="SAM" id="MobiDB-lite"/>
    </source>
</evidence>
<gene>
    <name evidence="3" type="ORF">GCM10009827_108870</name>
</gene>
<feature type="region of interest" description="Disordered" evidence="1">
    <location>
        <begin position="1"/>
        <end position="23"/>
    </location>
</feature>
<keyword evidence="4" id="KW-1185">Reference proteome</keyword>
<keyword evidence="2" id="KW-0812">Transmembrane</keyword>
<sequence length="114" mass="11880">MSGVPSGQVPGQAPATGSAAGSGVAEEQLRDVFDALATSVHGASNRYPAALAGWRRRERRRRIVLAILAAVIFAVADIIGLWALSRADVNIHIIFDDRPGSSTEAPRSGIGPPP</sequence>
<protein>
    <submittedName>
        <fullName evidence="3">Uncharacterized protein</fullName>
    </submittedName>
</protein>
<proteinExistence type="predicted"/>
<name>A0ABN2D2U5_9ACTN</name>
<dbReference type="RefSeq" id="WP_344513895.1">
    <property type="nucleotide sequence ID" value="NZ_BAAAQD010000042.1"/>
</dbReference>